<dbReference type="GO" id="GO:0003964">
    <property type="term" value="F:RNA-directed DNA polymerase activity"/>
    <property type="evidence" value="ECO:0007669"/>
    <property type="project" value="UniProtKB-KW"/>
</dbReference>
<keyword evidence="2" id="KW-0808">Transferase</keyword>
<keyword evidence="2" id="KW-0695">RNA-directed DNA polymerase</keyword>
<dbReference type="InterPro" id="IPR043128">
    <property type="entry name" value="Rev_trsase/Diguanyl_cyclase"/>
</dbReference>
<dbReference type="Proteomes" id="UP000276133">
    <property type="component" value="Unassembled WGS sequence"/>
</dbReference>
<organism evidence="2 3">
    <name type="scientific">Brachionus plicatilis</name>
    <name type="common">Marine rotifer</name>
    <name type="synonym">Brachionus muelleri</name>
    <dbReference type="NCBI Taxonomy" id="10195"/>
    <lineage>
        <taxon>Eukaryota</taxon>
        <taxon>Metazoa</taxon>
        <taxon>Spiralia</taxon>
        <taxon>Gnathifera</taxon>
        <taxon>Rotifera</taxon>
        <taxon>Eurotatoria</taxon>
        <taxon>Monogononta</taxon>
        <taxon>Pseudotrocha</taxon>
        <taxon>Ploima</taxon>
        <taxon>Brachionidae</taxon>
        <taxon>Brachionus</taxon>
    </lineage>
</organism>
<dbReference type="SUPFAM" id="SSF56219">
    <property type="entry name" value="DNase I-like"/>
    <property type="match status" value="1"/>
</dbReference>
<dbReference type="InterPro" id="IPR000477">
    <property type="entry name" value="RT_dom"/>
</dbReference>
<dbReference type="Gene3D" id="3.30.70.270">
    <property type="match status" value="1"/>
</dbReference>
<dbReference type="InterPro" id="IPR036691">
    <property type="entry name" value="Endo/exonu/phosph_ase_sf"/>
</dbReference>
<proteinExistence type="predicted"/>
<accession>A0A3M7SXU2</accession>
<dbReference type="OrthoDB" id="7476844at2759"/>
<evidence type="ECO:0000259" key="1">
    <source>
        <dbReference type="PROSITE" id="PS50878"/>
    </source>
</evidence>
<evidence type="ECO:0000313" key="3">
    <source>
        <dbReference type="Proteomes" id="UP000276133"/>
    </source>
</evidence>
<reference evidence="2 3" key="1">
    <citation type="journal article" date="2018" name="Sci. Rep.">
        <title>Genomic signatures of local adaptation to the degree of environmental predictability in rotifers.</title>
        <authorList>
            <person name="Franch-Gras L."/>
            <person name="Hahn C."/>
            <person name="Garcia-Roger E.M."/>
            <person name="Carmona M.J."/>
            <person name="Serra M."/>
            <person name="Gomez A."/>
        </authorList>
    </citation>
    <scope>NUCLEOTIDE SEQUENCE [LARGE SCALE GENOMIC DNA]</scope>
    <source>
        <strain evidence="2">HYR1</strain>
    </source>
</reference>
<dbReference type="PANTHER" id="PTHR47027:SF20">
    <property type="entry name" value="REVERSE TRANSCRIPTASE-LIKE PROTEIN WITH RNA-DIRECTED DNA POLYMERASE DOMAIN"/>
    <property type="match status" value="1"/>
</dbReference>
<feature type="domain" description="Reverse transcriptase" evidence="1">
    <location>
        <begin position="907"/>
        <end position="1188"/>
    </location>
</feature>
<dbReference type="InterPro" id="IPR005135">
    <property type="entry name" value="Endo/exonuclease/phosphatase"/>
</dbReference>
<gene>
    <name evidence="2" type="ORF">BpHYR1_027336</name>
</gene>
<dbReference type="Pfam" id="PF03372">
    <property type="entry name" value="Exo_endo_phos"/>
    <property type="match status" value="1"/>
</dbReference>
<sequence>MLTQTNPSAPKDASHNITEDSFELTNIRYKSNREDLNHEKELQYPRKQYGVLIRGDRIDEFSKDIHKRLSELERCTEVTNPTLIQPIKDETSNETYLKVVVNNYSDYLKLLKTWPNNAFKNGITVEPLYLDLTILIQNVEKTIDIKSKRKTLIDLEKRYGLVKVERIYLAENNPSNKIKANVKSLTDYIEIIKNGIYIEETSRKHIVSPNIVYAKVCTRCGELSHKERTIEKVCTNKPRCIKCGSFSHKLEECKSIYDECINCKGQHRCNSELCHKLTDKTFALNKYVIDLLIGEEIIKDKYGILRTPRPSTMIDKRNETNDDLETLVNQIFNRKYETEIKNRIENIEKRVETNELNIARNTSDINTLRDKMDIIVNDTSDIKKGQEAGFDKLIRLIESHLSIATININGIRNNMNYLNKLIIENQVVCIQATWAESIKTIDESIFIPKKSIFWTPATRFFNTGRASGGLAFILNDDLNPKFSTLNERISLIKLSGLAIINVYLKFENNKDGNRLIFESDLVLLELTLNELKRQAFDIVILGDFNTDIKRASKRTDSLNNFLEKNNLILFDITSNQTIDYTYTSSLNRSWIDHVASSTDNKNITNVKIHSSDTNKSDHNVITFDYALKKSYIHKPIKKPEKLAKISINWNNLQERTNYQIRVNEGLKKLESMIQSLTTETSQDEIKLSCTSLLNEISSVLINSATKTKNEFLHKKKRKRRFGDPKFKSWWDKGIQEIHNKMIESYIKYKNSRFSITEKIDNHNARRDFRAKKRLNLKLKRDKSLKKLGKLFRLNKNAFWERIKTMYRNKQTVDIEMNQLQSEFFKQFNERIIHSSPNENTNKVTVSDFVTSLKDKELSFELETDTIREIIENLPNGKSAGIGGVTYEMLKNSSNELVSKYLTIIYKKLIRFQQTPYLFNISLLKPIIKNTKSSNKDISNMRPVAISHALANIFEAVLLKELEEDYKDSEKQFGFKKKSSCSHAVFTLKQAIKISRLANKRLYVCAIDASKAFDKVNRTNLWAKLIQKNIHPAIILATYHYYNQSMMIVNNEDEYSSLFKTTLGVRQGGIMSPKLFSIYLDHLIKQIESLDLGIKLNQSKKIDIVVYADDILLLSSTKKGLQIQLEIIQQYGEANEIKYNPDKTTLMVFNSSIKRNKNELNSDSWQGDLVLNGDVIKRVSKMKYLGMILTDDDKNAAHIDKCKKSALKALNRLRDLSLLTNESHPNMKGHLFNTYIRPVLLYGLENLSLNKLEKLKLKRIEGNIVKMMMGLPTRCRTTDLFLALNIEPTVKRIDKIKCDFYLRLTTNSYTNTITETKTHTKCIQSEINDIKNNYGIENETDTTNLCQIIKYHIKTDMKAMSSNNQKVDVIRKIINMQNKQELSRKLFEIVKF</sequence>
<dbReference type="SUPFAM" id="SSF56672">
    <property type="entry name" value="DNA/RNA polymerases"/>
    <property type="match status" value="1"/>
</dbReference>
<dbReference type="InterPro" id="IPR043502">
    <property type="entry name" value="DNA/RNA_pol_sf"/>
</dbReference>
<dbReference type="CDD" id="cd01650">
    <property type="entry name" value="RT_nLTR_like"/>
    <property type="match status" value="1"/>
</dbReference>
<evidence type="ECO:0000313" key="2">
    <source>
        <dbReference type="EMBL" id="RNA40614.1"/>
    </source>
</evidence>
<dbReference type="Pfam" id="PF00078">
    <property type="entry name" value="RVT_1"/>
    <property type="match status" value="1"/>
</dbReference>
<dbReference type="PANTHER" id="PTHR47027">
    <property type="entry name" value="REVERSE TRANSCRIPTASE DOMAIN-CONTAINING PROTEIN"/>
    <property type="match status" value="1"/>
</dbReference>
<keyword evidence="3" id="KW-1185">Reference proteome</keyword>
<protein>
    <submittedName>
        <fullName evidence="2">RNA-directed DNA polymerase from mobile element jockey-like</fullName>
    </submittedName>
</protein>
<comment type="caution">
    <text evidence="2">The sequence shown here is derived from an EMBL/GenBank/DDBJ whole genome shotgun (WGS) entry which is preliminary data.</text>
</comment>
<name>A0A3M7SXU2_BRAPC</name>
<dbReference type="PROSITE" id="PS50878">
    <property type="entry name" value="RT_POL"/>
    <property type="match status" value="1"/>
</dbReference>
<dbReference type="Gene3D" id="3.60.10.10">
    <property type="entry name" value="Endonuclease/exonuclease/phosphatase"/>
    <property type="match status" value="1"/>
</dbReference>
<dbReference type="EMBL" id="REGN01000623">
    <property type="protein sequence ID" value="RNA40614.1"/>
    <property type="molecule type" value="Genomic_DNA"/>
</dbReference>
<keyword evidence="2" id="KW-0548">Nucleotidyltransferase</keyword>